<feature type="signal peptide" evidence="1">
    <location>
        <begin position="1"/>
        <end position="20"/>
    </location>
</feature>
<evidence type="ECO:0000313" key="3">
    <source>
        <dbReference type="Proteomes" id="UP000654075"/>
    </source>
</evidence>
<dbReference type="EMBL" id="CAJNNV010012694">
    <property type="protein sequence ID" value="CAE8601016.1"/>
    <property type="molecule type" value="Genomic_DNA"/>
</dbReference>
<comment type="caution">
    <text evidence="2">The sequence shown here is derived from an EMBL/GenBank/DDBJ whole genome shotgun (WGS) entry which is preliminary data.</text>
</comment>
<keyword evidence="3" id="KW-1185">Reference proteome</keyword>
<keyword evidence="1" id="KW-0732">Signal</keyword>
<dbReference type="AlphaFoldDB" id="A0A813EPU4"/>
<organism evidence="2 3">
    <name type="scientific">Polarella glacialis</name>
    <name type="common">Dinoflagellate</name>
    <dbReference type="NCBI Taxonomy" id="89957"/>
    <lineage>
        <taxon>Eukaryota</taxon>
        <taxon>Sar</taxon>
        <taxon>Alveolata</taxon>
        <taxon>Dinophyceae</taxon>
        <taxon>Suessiales</taxon>
        <taxon>Suessiaceae</taxon>
        <taxon>Polarella</taxon>
    </lineage>
</organism>
<gene>
    <name evidence="2" type="ORF">PGLA1383_LOCUS19315</name>
</gene>
<name>A0A813EPU4_POLGL</name>
<evidence type="ECO:0000256" key="1">
    <source>
        <dbReference type="SAM" id="SignalP"/>
    </source>
</evidence>
<accession>A0A813EPU4</accession>
<feature type="chain" id="PRO_5032958354" description="Secreted protein" evidence="1">
    <location>
        <begin position="21"/>
        <end position="413"/>
    </location>
</feature>
<dbReference type="Proteomes" id="UP000654075">
    <property type="component" value="Unassembled WGS sequence"/>
</dbReference>
<evidence type="ECO:0000313" key="2">
    <source>
        <dbReference type="EMBL" id="CAE8601016.1"/>
    </source>
</evidence>
<reference evidence="2" key="1">
    <citation type="submission" date="2021-02" db="EMBL/GenBank/DDBJ databases">
        <authorList>
            <person name="Dougan E. K."/>
            <person name="Rhodes N."/>
            <person name="Thang M."/>
            <person name="Chan C."/>
        </authorList>
    </citation>
    <scope>NUCLEOTIDE SEQUENCE</scope>
</reference>
<proteinExistence type="predicted"/>
<evidence type="ECO:0008006" key="4">
    <source>
        <dbReference type="Google" id="ProtNLM"/>
    </source>
</evidence>
<sequence length="413" mass="42264">MAQQVLATLIMALCLSWASAAFNCSLYASTCSGTPGYTAYSDCSDTVAANPNMTCRAYHLGVAATADNAIEHCPHAAQDATGPCVNETLKSFSCSLYASTCSGTPGYKAYTGCSDTVKANPLGMVCRTYHLGVAATGGNADTHCPHAAQDAMGPCVNETLKSFDCSLYASTCSATAGYKAYTGCSDTVKANPLGMVCRTYHLGVAATADNAETHCPHAAQDATGPCATETLKSFNCSLYASTCSGTPGYKAYAGCSDTVKANPLGMVCRTYHLGVAATANNAETHCPHAAQDATGPCATETLKSFNCSLYASTCSETAGYKAYADCSATVAANPLGMVCRTYHLGVAAKPGNAMHCPNAAENATGPCAAEVLSVGVPTSTTSRPTATMASGESRLIPGMMMLLSVRGLINANN</sequence>
<protein>
    <recommendedName>
        <fullName evidence="4">Secreted protein</fullName>
    </recommendedName>
</protein>